<protein>
    <submittedName>
        <fullName evidence="7">ABC-2 family transporter protein</fullName>
    </submittedName>
</protein>
<dbReference type="eggNOG" id="COG0842">
    <property type="taxonomic scope" value="Bacteria"/>
</dbReference>
<evidence type="ECO:0000256" key="1">
    <source>
        <dbReference type="ARBA" id="ARBA00004141"/>
    </source>
</evidence>
<evidence type="ECO:0000256" key="5">
    <source>
        <dbReference type="SAM" id="Phobius"/>
    </source>
</evidence>
<evidence type="ECO:0000256" key="4">
    <source>
        <dbReference type="ARBA" id="ARBA00023136"/>
    </source>
</evidence>
<dbReference type="RefSeq" id="WP_036578024.1">
    <property type="nucleotide sequence ID" value="NZ_BBXV01000023.1"/>
</dbReference>
<dbReference type="AlphaFoldDB" id="W9AH24"/>
<dbReference type="PANTHER" id="PTHR43229">
    <property type="entry name" value="NODULATION PROTEIN J"/>
    <property type="match status" value="1"/>
</dbReference>
<keyword evidence="4 5" id="KW-0472">Membrane</keyword>
<evidence type="ECO:0000259" key="6">
    <source>
        <dbReference type="Pfam" id="PF12698"/>
    </source>
</evidence>
<evidence type="ECO:0000256" key="2">
    <source>
        <dbReference type="ARBA" id="ARBA00022692"/>
    </source>
</evidence>
<dbReference type="STRING" id="171693.BN988_03345"/>
<dbReference type="EMBL" id="CCAX010000003">
    <property type="protein sequence ID" value="CDO04778.1"/>
    <property type="molecule type" value="Genomic_DNA"/>
</dbReference>
<sequence>MLMLLKAYIKKEAIIAKRYLANTIGGGITIFLVFLLIFYGYSGVVGFNLGDDSKESLILSFTIWILALSIYQNITDSIEEETRIGTIEQLYLSRYSFLSVITFKSFAMLLIDLIQIILLLLLMMLVTQTFLDFQSLFSILFLTIFISLNFWGLGYALAGGVLLYKKMGTYLQIFQFILLGLMFVPAEANPLFKLIPPVWGLNLLQDVMVNKSSIAAFSLSDYLYLIIPGLISLLLGVIIFKRSLSKATEKSILGFH</sequence>
<reference evidence="8 10" key="4">
    <citation type="journal article" date="2016" name="Genome Announc.">
        <title>Draft Genome Sequence of Oceanobacillus picturae Heshi-B3, Isolated from Fermented Rice Bran in a Traditional Japanese Seafood Dish.</title>
        <authorList>
            <person name="Akuzawa S."/>
            <person name="Nagaoka J."/>
            <person name="Kanekatsu M."/>
            <person name="Kanesaki Y."/>
            <person name="Suzuki T."/>
        </authorList>
    </citation>
    <scope>NUCLEOTIDE SEQUENCE [LARGE SCALE GENOMIC DNA]</scope>
    <source>
        <strain evidence="8 10">Heshi-B3</strain>
    </source>
</reference>
<dbReference type="OrthoDB" id="9815972at2"/>
<comment type="caution">
    <text evidence="7">The sequence shown here is derived from an EMBL/GenBank/DDBJ whole genome shotgun (WGS) entry which is preliminary data.</text>
</comment>
<keyword evidence="9" id="KW-1185">Reference proteome</keyword>
<dbReference type="Proteomes" id="UP000052946">
    <property type="component" value="Unassembled WGS sequence"/>
</dbReference>
<evidence type="ECO:0000313" key="10">
    <source>
        <dbReference type="Proteomes" id="UP000052946"/>
    </source>
</evidence>
<evidence type="ECO:0000313" key="7">
    <source>
        <dbReference type="EMBL" id="CDO04778.1"/>
    </source>
</evidence>
<feature type="transmembrane region" description="Helical" evidence="5">
    <location>
        <begin position="20"/>
        <end position="41"/>
    </location>
</feature>
<comment type="subcellular location">
    <subcellularLocation>
        <location evidence="1">Membrane</location>
        <topology evidence="1">Multi-pass membrane protein</topology>
    </subcellularLocation>
</comment>
<feature type="domain" description="ABC-2 type transporter transmembrane" evidence="6">
    <location>
        <begin position="54"/>
        <end position="237"/>
    </location>
</feature>
<dbReference type="InterPro" id="IPR051784">
    <property type="entry name" value="Nod_factor_ABC_transporter"/>
</dbReference>
<feature type="transmembrane region" description="Helical" evidence="5">
    <location>
        <begin position="56"/>
        <end position="74"/>
    </location>
</feature>
<feature type="transmembrane region" description="Helical" evidence="5">
    <location>
        <begin position="136"/>
        <end position="157"/>
    </location>
</feature>
<gene>
    <name evidence="7" type="ORF">BN988_03345</name>
    <name evidence="8" type="ORF">OPHB3_1815</name>
</gene>
<reference evidence="7 9" key="2">
    <citation type="submission" date="2014-03" db="EMBL/GenBank/DDBJ databases">
        <authorList>
            <person name="Urmite Genomes U."/>
        </authorList>
    </citation>
    <scope>NUCLEOTIDE SEQUENCE [LARGE SCALE GENOMIC DNA]</scope>
    <source>
        <strain evidence="7 9">S1</strain>
    </source>
</reference>
<dbReference type="Pfam" id="PF12698">
    <property type="entry name" value="ABC2_membrane_3"/>
    <property type="match status" value="1"/>
</dbReference>
<dbReference type="InterPro" id="IPR013525">
    <property type="entry name" value="ABC2_TM"/>
</dbReference>
<dbReference type="Proteomes" id="UP000028863">
    <property type="component" value="Unassembled WGS sequence"/>
</dbReference>
<name>W9AH24_9BACI</name>
<dbReference type="EMBL" id="BBXV01000023">
    <property type="protein sequence ID" value="GAQ17878.1"/>
    <property type="molecule type" value="Genomic_DNA"/>
</dbReference>
<organism evidence="7 9">
    <name type="scientific">Oceanobacillus picturae</name>
    <dbReference type="NCBI Taxonomy" id="171693"/>
    <lineage>
        <taxon>Bacteria</taxon>
        <taxon>Bacillati</taxon>
        <taxon>Bacillota</taxon>
        <taxon>Bacilli</taxon>
        <taxon>Bacillales</taxon>
        <taxon>Bacillaceae</taxon>
        <taxon>Oceanobacillus</taxon>
    </lineage>
</organism>
<evidence type="ECO:0000313" key="8">
    <source>
        <dbReference type="EMBL" id="GAQ17878.1"/>
    </source>
</evidence>
<proteinExistence type="predicted"/>
<reference evidence="7 9" key="1">
    <citation type="submission" date="2014-03" db="EMBL/GenBank/DDBJ databases">
        <title>Draft genome sequencing of Oceanobacillus picturae strain S1 isolated from human gut.</title>
        <authorList>
            <person name="Croce O."/>
            <person name="Lagier J.C."/>
            <person name="Raoult D."/>
        </authorList>
    </citation>
    <scope>NUCLEOTIDE SEQUENCE [LARGE SCALE GENOMIC DNA]</scope>
    <source>
        <strain evidence="7 9">S1</strain>
    </source>
</reference>
<evidence type="ECO:0000313" key="9">
    <source>
        <dbReference type="Proteomes" id="UP000028863"/>
    </source>
</evidence>
<evidence type="ECO:0000256" key="3">
    <source>
        <dbReference type="ARBA" id="ARBA00022989"/>
    </source>
</evidence>
<dbReference type="GO" id="GO:0016020">
    <property type="term" value="C:membrane"/>
    <property type="evidence" value="ECO:0007669"/>
    <property type="project" value="UniProtKB-SubCell"/>
</dbReference>
<dbReference type="GO" id="GO:0140359">
    <property type="term" value="F:ABC-type transporter activity"/>
    <property type="evidence" value="ECO:0007669"/>
    <property type="project" value="InterPro"/>
</dbReference>
<keyword evidence="2 5" id="KW-0812">Transmembrane</keyword>
<accession>W9AH24</accession>
<keyword evidence="3 5" id="KW-1133">Transmembrane helix</keyword>
<feature type="transmembrane region" description="Helical" evidence="5">
    <location>
        <begin position="95"/>
        <end position="124"/>
    </location>
</feature>
<dbReference type="PANTHER" id="PTHR43229:SF6">
    <property type="entry name" value="ABC-TYPE MULTIDRUG TRANSPORT SYSTEM, PERMEASE COMPONENT"/>
    <property type="match status" value="1"/>
</dbReference>
<feature type="transmembrane region" description="Helical" evidence="5">
    <location>
        <begin position="222"/>
        <end position="240"/>
    </location>
</feature>
<reference evidence="10" key="3">
    <citation type="submission" date="2015-07" db="EMBL/GenBank/DDBJ databases">
        <title>Draft Genome Sequence of Oceanobacillus picturae Heshi-B3 that Was Isolated from Fermented Rice Bran with Aging Salted Mackerel, Which Was Named Heshiko as Traditional Fermented Seafood in Japan.</title>
        <authorList>
            <person name="Akuzawa S."/>
            <person name="Nakagawa J."/>
            <person name="Kanekatsu T."/>
            <person name="Kanesaki Y."/>
            <person name="Suzuki T."/>
        </authorList>
    </citation>
    <scope>NUCLEOTIDE SEQUENCE [LARGE SCALE GENOMIC DNA]</scope>
    <source>
        <strain evidence="10">Heshi-B3</strain>
    </source>
</reference>